<name>A0ABT2T249_9FIRM</name>
<keyword evidence="6" id="KW-0963">Cytoplasm</keyword>
<evidence type="ECO:0000256" key="6">
    <source>
        <dbReference type="HAMAP-Rule" id="MF_00379"/>
    </source>
</evidence>
<feature type="binding site" evidence="6">
    <location>
        <position position="232"/>
    </location>
    <ligand>
        <name>K(+)</name>
        <dbReference type="ChEBI" id="CHEBI:29103"/>
    </ligand>
</feature>
<sequence length="461" mass="50807">MYNSDTIAAIATGMTNSGIGIIRISGSESFAVAERIFLPANKNIKIKDAESHTIHYGFIKDGEETVDEAMVSVMKSPRSFTTEDTVEINCHGGMLVMNRILQLVITNGARLAEPGEFTKRAFLNGRIDLSEAEAVMDVISSKNDMALKSSVGQLRGKVSEKVKQLRSDIIYEIAFIESALDDPEHISLDDYPEKLLIKTDFLIKAVDNLLQSADSGRIMKEGIKTVIVGKPNAGKSSLLNILAGEEKAIVTDIAGTTRDVLEENINLHGISLNVIDTAGIRDTEDTVEKIGVERARKAAMDADLIIYVVDASVPLDGNDQMIFEMIHDKKSVILMNKTDLPSVINEDDLLEMTGKDSVMIRTSTKDATGIDLFENNVKDMFFTGKINPDQEVVITNMRHKEALLRTLESLKQVKQSIENHMPEDFYSIDLMSAYTSLGSIIGEEVSDDLVNEIFSKFCMGK</sequence>
<dbReference type="InterPro" id="IPR018948">
    <property type="entry name" value="GTP-bd_TrmE_N"/>
</dbReference>
<dbReference type="NCBIfam" id="TIGR00231">
    <property type="entry name" value="small_GTP"/>
    <property type="match status" value="1"/>
</dbReference>
<feature type="binding site" evidence="6">
    <location>
        <position position="23"/>
    </location>
    <ligand>
        <name>(6S)-5-formyl-5,6,7,8-tetrahydrofolate</name>
        <dbReference type="ChEBI" id="CHEBI:57457"/>
    </ligand>
</feature>
<dbReference type="RefSeq" id="WP_262574368.1">
    <property type="nucleotide sequence ID" value="NZ_JAOQKJ010000005.1"/>
</dbReference>
<keyword evidence="6" id="KW-0460">Magnesium</keyword>
<evidence type="ECO:0000256" key="5">
    <source>
        <dbReference type="ARBA" id="ARBA00023134"/>
    </source>
</evidence>
<keyword evidence="6" id="KW-0479">Metal-binding</keyword>
<dbReference type="CDD" id="cd14858">
    <property type="entry name" value="TrmE_N"/>
    <property type="match status" value="1"/>
</dbReference>
<comment type="caution">
    <text evidence="9">The sequence shown here is derived from an EMBL/GenBank/DDBJ whole genome shotgun (WGS) entry which is preliminary data.</text>
</comment>
<dbReference type="InterPro" id="IPR005225">
    <property type="entry name" value="Small_GTP-bd"/>
</dbReference>
<comment type="subunit">
    <text evidence="6">Homodimer. Heterotetramer of two MnmE and two MnmG subunits.</text>
</comment>
<keyword evidence="4 6" id="KW-0630">Potassium</keyword>
<dbReference type="Gene3D" id="3.40.50.300">
    <property type="entry name" value="P-loop containing nucleotide triphosphate hydrolases"/>
    <property type="match status" value="1"/>
</dbReference>
<dbReference type="EMBL" id="JAOQKJ010000005">
    <property type="protein sequence ID" value="MCU6744334.1"/>
    <property type="molecule type" value="Genomic_DNA"/>
</dbReference>
<feature type="binding site" evidence="6">
    <location>
        <begin position="232"/>
        <end position="237"/>
    </location>
    <ligand>
        <name>GTP</name>
        <dbReference type="ChEBI" id="CHEBI:37565"/>
    </ligand>
</feature>
<dbReference type="InterPro" id="IPR006689">
    <property type="entry name" value="Small_GTPase_ARF/SAR"/>
</dbReference>
<dbReference type="PRINTS" id="PR00328">
    <property type="entry name" value="SAR1GTPBP"/>
</dbReference>
<dbReference type="EC" id="3.6.-.-" evidence="6"/>
<feature type="binding site" evidence="6">
    <location>
        <begin position="251"/>
        <end position="257"/>
    </location>
    <ligand>
        <name>GTP</name>
        <dbReference type="ChEBI" id="CHEBI:37565"/>
    </ligand>
</feature>
<accession>A0ABT2T249</accession>
<comment type="caution">
    <text evidence="6">Lacks conserved residue(s) required for the propagation of feature annotation.</text>
</comment>
<evidence type="ECO:0000256" key="4">
    <source>
        <dbReference type="ARBA" id="ARBA00022958"/>
    </source>
</evidence>
<dbReference type="Pfam" id="PF01926">
    <property type="entry name" value="MMR_HSR1"/>
    <property type="match status" value="1"/>
</dbReference>
<evidence type="ECO:0000256" key="7">
    <source>
        <dbReference type="RuleBase" id="RU003313"/>
    </source>
</evidence>
<evidence type="ECO:0000313" key="10">
    <source>
        <dbReference type="Proteomes" id="UP001652432"/>
    </source>
</evidence>
<feature type="binding site" evidence="6">
    <location>
        <position position="256"/>
    </location>
    <ligand>
        <name>K(+)</name>
        <dbReference type="ChEBI" id="CHEBI:29103"/>
    </ligand>
</feature>
<keyword evidence="3 6" id="KW-0547">Nucleotide-binding</keyword>
<evidence type="ECO:0000256" key="1">
    <source>
        <dbReference type="ARBA" id="ARBA00011043"/>
    </source>
</evidence>
<feature type="binding site" evidence="6">
    <location>
        <position position="87"/>
    </location>
    <ligand>
        <name>(6S)-5-formyl-5,6,7,8-tetrahydrofolate</name>
        <dbReference type="ChEBI" id="CHEBI:57457"/>
    </ligand>
</feature>
<comment type="similarity">
    <text evidence="1 6 7">Belongs to the TRAFAC class TrmE-Era-EngA-EngB-Septin-like GTPase superfamily. TrmE GTPase family.</text>
</comment>
<comment type="subcellular location">
    <subcellularLocation>
        <location evidence="6">Cytoplasm</location>
    </subcellularLocation>
</comment>
<protein>
    <recommendedName>
        <fullName evidence="6">tRNA modification GTPase MnmE</fullName>
        <ecNumber evidence="6">3.6.-.-</ecNumber>
    </recommendedName>
</protein>
<keyword evidence="6" id="KW-0378">Hydrolase</keyword>
<dbReference type="PANTHER" id="PTHR42714:SF2">
    <property type="entry name" value="TRNA MODIFICATION GTPASE GTPBP3, MITOCHONDRIAL"/>
    <property type="match status" value="1"/>
</dbReference>
<feature type="domain" description="TrmE-type G" evidence="8">
    <location>
        <begin position="222"/>
        <end position="382"/>
    </location>
</feature>
<dbReference type="SUPFAM" id="SSF52540">
    <property type="entry name" value="P-loop containing nucleoside triphosphate hydrolases"/>
    <property type="match status" value="1"/>
</dbReference>
<organism evidence="9 10">
    <name type="scientific">Suilimivivens aceti</name>
    <dbReference type="NCBI Taxonomy" id="2981774"/>
    <lineage>
        <taxon>Bacteria</taxon>
        <taxon>Bacillati</taxon>
        <taxon>Bacillota</taxon>
        <taxon>Clostridia</taxon>
        <taxon>Lachnospirales</taxon>
        <taxon>Lachnospiraceae</taxon>
        <taxon>Suilimivivens</taxon>
    </lineage>
</organism>
<reference evidence="9 10" key="1">
    <citation type="journal article" date="2021" name="ISME Commun">
        <title>Automated analysis of genomic sequences facilitates high-throughput and comprehensive description of bacteria.</title>
        <authorList>
            <person name="Hitch T.C.A."/>
        </authorList>
    </citation>
    <scope>NUCLEOTIDE SEQUENCE [LARGE SCALE GENOMIC DNA]</scope>
    <source>
        <strain evidence="9 10">Sanger_18</strain>
    </source>
</reference>
<feature type="binding site" evidence="6">
    <location>
        <position position="253"/>
    </location>
    <ligand>
        <name>K(+)</name>
        <dbReference type="ChEBI" id="CHEBI:29103"/>
    </ligand>
</feature>
<proteinExistence type="inferred from homology"/>
<dbReference type="Pfam" id="PF10396">
    <property type="entry name" value="TrmE_N"/>
    <property type="match status" value="1"/>
</dbReference>
<dbReference type="NCBIfam" id="TIGR00450">
    <property type="entry name" value="mnmE_trmE_thdF"/>
    <property type="match status" value="1"/>
</dbReference>
<evidence type="ECO:0000256" key="2">
    <source>
        <dbReference type="ARBA" id="ARBA00022694"/>
    </source>
</evidence>
<evidence type="ECO:0000313" key="9">
    <source>
        <dbReference type="EMBL" id="MCU6744334.1"/>
    </source>
</evidence>
<dbReference type="InterPro" id="IPR027266">
    <property type="entry name" value="TrmE/GcvT-like"/>
</dbReference>
<dbReference type="InterPro" id="IPR027368">
    <property type="entry name" value="MnmE_dom2"/>
</dbReference>
<feature type="binding site" evidence="6">
    <location>
        <position position="126"/>
    </location>
    <ligand>
        <name>(6S)-5-formyl-5,6,7,8-tetrahydrofolate</name>
        <dbReference type="ChEBI" id="CHEBI:57457"/>
    </ligand>
</feature>
<dbReference type="Proteomes" id="UP001652432">
    <property type="component" value="Unassembled WGS sequence"/>
</dbReference>
<keyword evidence="2 6" id="KW-0819">tRNA processing</keyword>
<evidence type="ECO:0000259" key="8">
    <source>
        <dbReference type="PROSITE" id="PS51709"/>
    </source>
</evidence>
<evidence type="ECO:0000256" key="3">
    <source>
        <dbReference type="ARBA" id="ARBA00022741"/>
    </source>
</evidence>
<dbReference type="Gene3D" id="3.30.1360.120">
    <property type="entry name" value="Probable tRNA modification gtpase trme, domain 1"/>
    <property type="match status" value="1"/>
</dbReference>
<keyword evidence="5 6" id="KW-0342">GTP-binding</keyword>
<dbReference type="SUPFAM" id="SSF116878">
    <property type="entry name" value="TrmE connector domain"/>
    <property type="match status" value="1"/>
</dbReference>
<dbReference type="InterPro" id="IPR027417">
    <property type="entry name" value="P-loop_NTPase"/>
</dbReference>
<dbReference type="Gene3D" id="1.20.120.430">
    <property type="entry name" value="tRNA modification GTPase MnmE domain 2"/>
    <property type="match status" value="1"/>
</dbReference>
<feature type="binding site" evidence="6">
    <location>
        <position position="257"/>
    </location>
    <ligand>
        <name>Mg(2+)</name>
        <dbReference type="ChEBI" id="CHEBI:18420"/>
    </ligand>
</feature>
<feature type="binding site" evidence="6">
    <location>
        <position position="236"/>
    </location>
    <ligand>
        <name>Mg(2+)</name>
        <dbReference type="ChEBI" id="CHEBI:18420"/>
    </ligand>
</feature>
<feature type="binding site" evidence="6">
    <location>
        <position position="251"/>
    </location>
    <ligand>
        <name>K(+)</name>
        <dbReference type="ChEBI" id="CHEBI:29103"/>
    </ligand>
</feature>
<dbReference type="PROSITE" id="PS51709">
    <property type="entry name" value="G_TRME"/>
    <property type="match status" value="1"/>
</dbReference>
<keyword evidence="10" id="KW-1185">Reference proteome</keyword>
<comment type="function">
    <text evidence="6">Exhibits a very high intrinsic GTPase hydrolysis rate. Involved in the addition of a carboxymethylaminomethyl (cmnm) group at the wobble position (U34) of certain tRNAs, forming tRNA-cmnm(5)s(2)U34.</text>
</comment>
<comment type="cofactor">
    <cofactor evidence="6">
        <name>K(+)</name>
        <dbReference type="ChEBI" id="CHEBI:29103"/>
    </cofactor>
    <text evidence="6">Binds 1 potassium ion per subunit.</text>
</comment>
<dbReference type="InterPro" id="IPR031168">
    <property type="entry name" value="G_TrmE"/>
</dbReference>
<dbReference type="Pfam" id="PF12631">
    <property type="entry name" value="MnmE_helical"/>
    <property type="match status" value="1"/>
</dbReference>
<dbReference type="InterPro" id="IPR025867">
    <property type="entry name" value="MnmE_helical"/>
</dbReference>
<feature type="binding site" evidence="6">
    <location>
        <begin position="276"/>
        <end position="279"/>
    </location>
    <ligand>
        <name>GTP</name>
        <dbReference type="ChEBI" id="CHEBI:37565"/>
    </ligand>
</feature>
<dbReference type="PANTHER" id="PTHR42714">
    <property type="entry name" value="TRNA MODIFICATION GTPASE GTPBP3"/>
    <property type="match status" value="1"/>
</dbReference>
<gene>
    <name evidence="6 9" type="primary">mnmE</name>
    <name evidence="6" type="synonym">trmE</name>
    <name evidence="9" type="ORF">OCV77_07470</name>
</gene>
<dbReference type="CDD" id="cd04164">
    <property type="entry name" value="trmE"/>
    <property type="match status" value="1"/>
</dbReference>
<dbReference type="InterPro" id="IPR006073">
    <property type="entry name" value="GTP-bd"/>
</dbReference>
<dbReference type="HAMAP" id="MF_00379">
    <property type="entry name" value="GTPase_MnmE"/>
    <property type="match status" value="1"/>
</dbReference>
<dbReference type="InterPro" id="IPR004520">
    <property type="entry name" value="GTPase_MnmE"/>
</dbReference>
<feature type="binding site" evidence="6">
    <location>
        <position position="461"/>
    </location>
    <ligand>
        <name>(6S)-5-formyl-5,6,7,8-tetrahydrofolate</name>
        <dbReference type="ChEBI" id="CHEBI:57457"/>
    </ligand>
</feature>